<feature type="domain" description="HTH cro/C1-type" evidence="1">
    <location>
        <begin position="32"/>
        <end position="83"/>
    </location>
</feature>
<dbReference type="AlphaFoldDB" id="A0A841JUH3"/>
<dbReference type="Gene3D" id="1.10.260.40">
    <property type="entry name" value="lambda repressor-like DNA-binding domains"/>
    <property type="match status" value="1"/>
</dbReference>
<dbReference type="EMBL" id="JACHEK010000001">
    <property type="protein sequence ID" value="MBB6142631.1"/>
    <property type="molecule type" value="Genomic_DNA"/>
</dbReference>
<comment type="caution">
    <text evidence="2">The sequence shown here is derived from an EMBL/GenBank/DDBJ whole genome shotgun (WGS) entry which is preliminary data.</text>
</comment>
<dbReference type="InterPro" id="IPR041413">
    <property type="entry name" value="MLTR_LBD"/>
</dbReference>
<evidence type="ECO:0000313" key="3">
    <source>
        <dbReference type="Proteomes" id="UP000538666"/>
    </source>
</evidence>
<dbReference type="CDD" id="cd00093">
    <property type="entry name" value="HTH_XRE"/>
    <property type="match status" value="1"/>
</dbReference>
<accession>A0A841JUH3</accession>
<dbReference type="InterPro" id="IPR010982">
    <property type="entry name" value="Lambda_DNA-bd_dom_sf"/>
</dbReference>
<dbReference type="InterPro" id="IPR001387">
    <property type="entry name" value="Cro/C1-type_HTH"/>
</dbReference>
<protein>
    <submittedName>
        <fullName evidence="2">Transcriptional regulator with XRE-family HTH domain</fullName>
    </submittedName>
</protein>
<dbReference type="SMART" id="SM00530">
    <property type="entry name" value="HTH_XRE"/>
    <property type="match status" value="1"/>
</dbReference>
<evidence type="ECO:0000259" key="1">
    <source>
        <dbReference type="PROSITE" id="PS50943"/>
    </source>
</evidence>
<dbReference type="Pfam" id="PF17765">
    <property type="entry name" value="MLTR_LBD"/>
    <property type="match status" value="1"/>
</dbReference>
<gene>
    <name evidence="2" type="ORF">HNQ77_000569</name>
</gene>
<dbReference type="Proteomes" id="UP000538666">
    <property type="component" value="Unassembled WGS sequence"/>
</dbReference>
<keyword evidence="3" id="KW-1185">Reference proteome</keyword>
<organism evidence="2 3">
    <name type="scientific">Silvibacterium bohemicum</name>
    <dbReference type="NCBI Taxonomy" id="1577686"/>
    <lineage>
        <taxon>Bacteria</taxon>
        <taxon>Pseudomonadati</taxon>
        <taxon>Acidobacteriota</taxon>
        <taxon>Terriglobia</taxon>
        <taxon>Terriglobales</taxon>
        <taxon>Acidobacteriaceae</taxon>
        <taxon>Silvibacterium</taxon>
    </lineage>
</organism>
<dbReference type="PANTHER" id="PTHR35010:SF2">
    <property type="entry name" value="BLL4672 PROTEIN"/>
    <property type="match status" value="1"/>
</dbReference>
<dbReference type="Pfam" id="PF13560">
    <property type="entry name" value="HTH_31"/>
    <property type="match status" value="1"/>
</dbReference>
<dbReference type="GO" id="GO:0003677">
    <property type="term" value="F:DNA binding"/>
    <property type="evidence" value="ECO:0007669"/>
    <property type="project" value="InterPro"/>
</dbReference>
<dbReference type="Gene3D" id="3.30.450.180">
    <property type="match status" value="1"/>
</dbReference>
<reference evidence="2 3" key="1">
    <citation type="submission" date="2020-08" db="EMBL/GenBank/DDBJ databases">
        <title>Genomic Encyclopedia of Type Strains, Phase IV (KMG-IV): sequencing the most valuable type-strain genomes for metagenomic binning, comparative biology and taxonomic classification.</title>
        <authorList>
            <person name="Goeker M."/>
        </authorList>
    </citation>
    <scope>NUCLEOTIDE SEQUENCE [LARGE SCALE GENOMIC DNA]</scope>
    <source>
        <strain evidence="2 3">DSM 103733</strain>
    </source>
</reference>
<dbReference type="PANTHER" id="PTHR35010">
    <property type="entry name" value="BLL4672 PROTEIN-RELATED"/>
    <property type="match status" value="1"/>
</dbReference>
<sequence>MTTAKTSLGSFIRTRRERLRPEEVGLNSGTRRRAKGLRREELAGLCGISPTWLTWIEQGRTESTSAATLSRIARALLLSRAERKYLFELAGIHDPEKGEVAAESNIEESLRDAVRVIQTPAYVLDHAWNAIAWNKPASDLFQEWLAPGEVRPNLLNYMFLNPSARQFIVDWPVRAQRLVAEFRGDCRSLMDDATITSQIEVLRQSSPEFDTFWSTQNVLEREGGERAFVHPQDGHLVLRQLTLRIAHSPNMKLIILF</sequence>
<dbReference type="PROSITE" id="PS50943">
    <property type="entry name" value="HTH_CROC1"/>
    <property type="match status" value="1"/>
</dbReference>
<dbReference type="SUPFAM" id="SSF47413">
    <property type="entry name" value="lambda repressor-like DNA-binding domains"/>
    <property type="match status" value="1"/>
</dbReference>
<evidence type="ECO:0000313" key="2">
    <source>
        <dbReference type="EMBL" id="MBB6142631.1"/>
    </source>
</evidence>
<proteinExistence type="predicted"/>
<name>A0A841JUH3_9BACT</name>
<dbReference type="RefSeq" id="WP_050057832.1">
    <property type="nucleotide sequence ID" value="NZ_JACHEK010000001.1"/>
</dbReference>
<dbReference type="OrthoDB" id="5346389at2"/>